<evidence type="ECO:0000256" key="2">
    <source>
        <dbReference type="ARBA" id="ARBA00022729"/>
    </source>
</evidence>
<dbReference type="InterPro" id="IPR021868">
    <property type="entry name" value="Alpha_2_Macroglob_MG3"/>
</dbReference>
<dbReference type="Gene3D" id="1.50.10.20">
    <property type="match status" value="1"/>
</dbReference>
<dbReference type="Gene3D" id="2.60.40.1930">
    <property type="match status" value="1"/>
</dbReference>
<name>A0A4U8SZ41_9HELI</name>
<evidence type="ECO:0000259" key="5">
    <source>
        <dbReference type="SMART" id="SM01360"/>
    </source>
</evidence>
<evidence type="ECO:0000256" key="1">
    <source>
        <dbReference type="ARBA" id="ARBA00010556"/>
    </source>
</evidence>
<dbReference type="EMBL" id="JRMP02000021">
    <property type="protein sequence ID" value="TLD92339.1"/>
    <property type="molecule type" value="Genomic_DNA"/>
</dbReference>
<dbReference type="CDD" id="cd02891">
    <property type="entry name" value="A2M_like"/>
    <property type="match status" value="1"/>
</dbReference>
<accession>A0A4U8SZ41</accession>
<dbReference type="Pfam" id="PF17972">
    <property type="entry name" value="bMG5"/>
    <property type="match status" value="1"/>
</dbReference>
<dbReference type="GO" id="GO:0004866">
    <property type="term" value="F:endopeptidase inhibitor activity"/>
    <property type="evidence" value="ECO:0007669"/>
    <property type="project" value="InterPro"/>
</dbReference>
<dbReference type="Pfam" id="PF01835">
    <property type="entry name" value="MG2"/>
    <property type="match status" value="1"/>
</dbReference>
<keyword evidence="2 3" id="KW-0732">Signal</keyword>
<dbReference type="InterPro" id="IPR049120">
    <property type="entry name" value="A2M_bMG2"/>
</dbReference>
<feature type="signal peptide" evidence="3">
    <location>
        <begin position="1"/>
        <end position="26"/>
    </location>
</feature>
<comment type="similarity">
    <text evidence="1">Belongs to the protease inhibitor I39 (alpha-2-macroglobulin) family. Bacterial alpha-2-macroglobulin subfamily.</text>
</comment>
<protein>
    <submittedName>
        <fullName evidence="7">Alpha-2-macroglobulin family protein</fullName>
    </submittedName>
</protein>
<dbReference type="InterPro" id="IPR041246">
    <property type="entry name" value="Bact_MG10"/>
</dbReference>
<evidence type="ECO:0000313" key="8">
    <source>
        <dbReference type="Proteomes" id="UP000029714"/>
    </source>
</evidence>
<dbReference type="Pfam" id="PF17973">
    <property type="entry name" value="bMG10"/>
    <property type="match status" value="1"/>
</dbReference>
<reference evidence="7 8" key="2">
    <citation type="journal article" date="2016" name="Infect. Immun.">
        <title>Helicobacter saguini, a Novel Helicobacter Isolated from Cotton-Top Tamarins with Ulcerative Colitis, Has Proinflammatory Properties and Induces Typhlocolitis and Dysplasia in Gnotobiotic IL-10-/- Mice.</title>
        <authorList>
            <person name="Shen Z."/>
            <person name="Mannion A."/>
            <person name="Whary M.T."/>
            <person name="Muthupalani S."/>
            <person name="Sheh A."/>
            <person name="Feng Y."/>
            <person name="Gong G."/>
            <person name="Vandamme P."/>
            <person name="Holcombe H.R."/>
            <person name="Paster B.J."/>
            <person name="Fox J.G."/>
        </authorList>
    </citation>
    <scope>NUCLEOTIDE SEQUENCE [LARGE SCALE GENOMIC DNA]</scope>
    <source>
        <strain evidence="7 8">MIT 97-6194</strain>
    </source>
</reference>
<dbReference type="RefSeq" id="WP_052062670.1">
    <property type="nucleotide sequence ID" value="NZ_JRMP02000021.1"/>
</dbReference>
<dbReference type="Pfam" id="PF17962">
    <property type="entry name" value="bMG6"/>
    <property type="match status" value="1"/>
</dbReference>
<dbReference type="InterPro" id="IPR041203">
    <property type="entry name" value="Bact_A2M_MG5"/>
</dbReference>
<dbReference type="InterPro" id="IPR008930">
    <property type="entry name" value="Terpenoid_cyclase/PrenylTrfase"/>
</dbReference>
<reference evidence="6 9" key="4">
    <citation type="submission" date="2019-12" db="EMBL/GenBank/DDBJ databases">
        <title>Multi-Generational Helicobacter saguini Isolates.</title>
        <authorList>
            <person name="Mannion A."/>
            <person name="Shen Z."/>
            <person name="Fox J.G."/>
        </authorList>
    </citation>
    <scope>NUCLEOTIDE SEQUENCE [LARGE SCALE GENOMIC DNA]</scope>
    <source>
        <strain evidence="6">16-048</strain>
        <strain evidence="9">16-048 (F4)</strain>
    </source>
</reference>
<dbReference type="InterPro" id="IPR051802">
    <property type="entry name" value="YfhM-like"/>
</dbReference>
<dbReference type="SMART" id="SM01359">
    <property type="entry name" value="A2M_N_2"/>
    <property type="match status" value="1"/>
</dbReference>
<dbReference type="InterPro" id="IPR047565">
    <property type="entry name" value="Alpha-macroglob_thiol-ester_cl"/>
</dbReference>
<keyword evidence="8" id="KW-1185">Reference proteome</keyword>
<feature type="chain" id="PRO_5036124805" evidence="3">
    <location>
        <begin position="27"/>
        <end position="1848"/>
    </location>
</feature>
<comment type="caution">
    <text evidence="7">The sequence shown here is derived from an EMBL/GenBank/DDBJ whole genome shotgun (WGS) entry which is preliminary data.</text>
</comment>
<dbReference type="PROSITE" id="PS51257">
    <property type="entry name" value="PROKAR_LIPOPROTEIN"/>
    <property type="match status" value="1"/>
</dbReference>
<dbReference type="Pfam" id="PF00207">
    <property type="entry name" value="A2M"/>
    <property type="match status" value="1"/>
</dbReference>
<dbReference type="InterPro" id="IPR011625">
    <property type="entry name" value="A2M_N_BRD"/>
</dbReference>
<dbReference type="PANTHER" id="PTHR40094:SF1">
    <property type="entry name" value="UBIQUITIN DOMAIN-CONTAINING PROTEIN"/>
    <property type="match status" value="1"/>
</dbReference>
<dbReference type="InterPro" id="IPR002890">
    <property type="entry name" value="MG2"/>
</dbReference>
<dbReference type="Pfam" id="PF07703">
    <property type="entry name" value="A2M_BRD"/>
    <property type="match status" value="1"/>
</dbReference>
<evidence type="ECO:0000259" key="4">
    <source>
        <dbReference type="SMART" id="SM01359"/>
    </source>
</evidence>
<dbReference type="OrthoDB" id="9767116at2"/>
<dbReference type="InterPro" id="IPR001599">
    <property type="entry name" value="Macroglobln_a2"/>
</dbReference>
<dbReference type="EMBL" id="QBIU01000002">
    <property type="protein sequence ID" value="MWV70474.1"/>
    <property type="molecule type" value="Genomic_DNA"/>
</dbReference>
<dbReference type="SMART" id="SM01419">
    <property type="entry name" value="Thiol-ester_cl"/>
    <property type="match status" value="1"/>
</dbReference>
<reference evidence="7" key="3">
    <citation type="submission" date="2018-04" db="EMBL/GenBank/DDBJ databases">
        <authorList>
            <person name="Sheh A."/>
            <person name="Shen Z."/>
            <person name="Mannion A.J."/>
            <person name="Fox J.G."/>
        </authorList>
    </citation>
    <scope>NUCLEOTIDE SEQUENCE</scope>
    <source>
        <strain evidence="7">MIT 97-6194</strain>
    </source>
</reference>
<dbReference type="Proteomes" id="UP000029714">
    <property type="component" value="Unassembled WGS sequence"/>
</dbReference>
<dbReference type="Proteomes" id="UP000477070">
    <property type="component" value="Unassembled WGS sequence"/>
</dbReference>
<evidence type="ECO:0000313" key="7">
    <source>
        <dbReference type="EMBL" id="TLD92339.1"/>
    </source>
</evidence>
<reference evidence="7 8" key="1">
    <citation type="journal article" date="2014" name="Genome Announc.">
        <title>Draft genome sequences of eight enterohepatic helicobacter species isolated from both laboratory and wild rodents.</title>
        <authorList>
            <person name="Sheh A."/>
            <person name="Shen Z."/>
            <person name="Fox J.G."/>
        </authorList>
    </citation>
    <scope>NUCLEOTIDE SEQUENCE [LARGE SCALE GENOMIC DNA]</scope>
    <source>
        <strain evidence="7 8">MIT 97-6194</strain>
    </source>
</reference>
<dbReference type="Pfam" id="PF11974">
    <property type="entry name" value="bMG3"/>
    <property type="match status" value="1"/>
</dbReference>
<proteinExistence type="inferred from homology"/>
<feature type="domain" description="Alpha-2-macroglobulin bait region" evidence="4">
    <location>
        <begin position="954"/>
        <end position="1095"/>
    </location>
</feature>
<feature type="domain" description="Alpha-2-macroglobulin" evidence="5">
    <location>
        <begin position="1165"/>
        <end position="1254"/>
    </location>
</feature>
<gene>
    <name evidence="6" type="ORF">DCO61_10830</name>
    <name evidence="7" type="ORF">LS64_010470</name>
</gene>
<dbReference type="InterPro" id="IPR041462">
    <property type="entry name" value="Bact_A2M_MG6"/>
</dbReference>
<dbReference type="SUPFAM" id="SSF48239">
    <property type="entry name" value="Terpenoid cyclases/Protein prenyltransferases"/>
    <property type="match status" value="1"/>
</dbReference>
<dbReference type="SMART" id="SM01360">
    <property type="entry name" value="A2M"/>
    <property type="match status" value="1"/>
</dbReference>
<evidence type="ECO:0000313" key="9">
    <source>
        <dbReference type="Proteomes" id="UP000477070"/>
    </source>
</evidence>
<sequence length="1848" mass="205698">MRLKCVLAGIFAVILGLGIIACSDSADEIDKMTSGEVGVNVQPIIVFKKDVIDSKNAYTPRSEKFKLNNKEITAHYVFTNNNELKIILPQSLESSTDYTLEVPLDSISKATKADIKSSKVAIKFKTEPNTLNIENMSFDSFDSDKNKANLIADIKLSSKSDIDSIKKATKIVDSKGKNIDFSVSIKRNEFEYSEKSSRYFIIKSSELNRSDNEDVSYTISFDSKILGLRNDVKDSIMLVNNNDLSVVNASGVSGEFPSININFSQDLAMEKNLKDFIKVSPEVKYSVAQSGSSIYLNGSFETNVNYEIKILKGLKASNGKAFLKEDSIQNVEIKDMPSKIIFSSQGVFLPQGANRKLSFKTMNIDKVGVKITRIYPNNLTQFFYNNDFSGDSNNQAYNMYYGINRIGDEVFKKEYDIKENKKNTWIQSEIDLSEMKNKSGIFIVEIGEPYPKANTESNVDSNDEDMESSPRYYYYDDDDYGYGSSDFKQSVAKHLVFSNIALIAQKGSDKLNITAINITNNTPAGGVKVSLINSKNQAIESRVTNASGEVDFALKKQEVLYILAEQGENKTMLKLRENNALSFEGFDVGGEVASNGFKAFIYTDRDVYRPGDSIHFNVIVRKENKPIDKAHPIFLSLKDSTRADILKEQSIAQNNGIYYYRIDTPKNANTGVWNATIDIGGNKFYKKISIESLAPDRIKVAIKAENKINLKDSNNLKVGVQGDYLFGSPASDLEYEAEIYFRASPFSSKKYVGYTFGSGSSNYDFRNRVEKSGSLDSKGYASFDLSLDSTKELDSNAKAIVFAKVYEKSNRFTKIGKEIELNKYDSFIGLGNNGSQIMTNKEISIPVIVLDSKDSKLISGKKLEYRIYNNEKSWWWDYDYYDSYSSIKSDSDSVLIASGEIVSGEKPVYLKHTFKQRGDVTIVVSDKDSGQTSKIKLYASEFGEPLSPKNITQLRIMSDKSQYNKGEVAKVSFESSAHSKALITINKDGKILKRMWKNAGAGVTNVDIPLDAAYTPNVYVNVALLQDYNNTNDMALRLYGSIPLSVKDSSTDIGYKIDAPSEIRPNADFEIKISSDSKKQSNFTLAIIDEGLLSLSGYKSPNAWKYFYAKNAMQLDTYDTYDLVINKTFGKVHNILKAGGDYADDDIDLSSVRNDDEKADRFKPVVLYTAPSVTDSNGNATLKFKMPSYIGNVRVMLVGVNDTALGQADSNIKVSAPAVMLPTLPRSLKIGDKFTLPIEVFATNESVKNASISIESKNNLVRFDKKNVSVDFSSSSKESKTIFFEGVVADSIGIDDISITLKANDFTMIDSTQIDVKAINPYTQSVDKFILNAGKSLNLEAPKSFVAKSNSGFIEISSFPYLAFNHRLSYLMGYPYGCIEQTTSAVMPQLFLDKLSNAKYIDKAKIAKNINAAIAKIQRHQVYNGGFAYWQGGRTADSWGSNYAGHFLLLAKNNGYSVSEAMLKQWLNYEVNYVKDNKSDIIRIYSLYLLALAKQPQIGIMNTIYEHDLKSLGNVEKWLLAATYKLANMGDMATKITKDLSINVESKSDYYGYTYGSNLRDKAIILLAYNTIFNKASESLFNDITKDIESKKWLSTQETGYALLALGNIKENAMDSMLKFDINVNNKKEAIAENARSLRFDFASGKASLESKSDKDLYVIQSWEGISIEPLKEEAKGLNIKREFLDNNGKALDISKLKSGDSFWIKLSVSATDSISNVALVQGMPSGWEIENLRFSGNIESSQDSYDDTERANPTSTLPSFVTPSSIAYTDIRDDKIMWFFNLDSAYNLDSNSGVGSVSGSKFAKVVFAKINVVTPGDFTLPPATAEAMYNNNYTATTNTQKVKVTSK</sequence>
<dbReference type="PANTHER" id="PTHR40094">
    <property type="entry name" value="ALPHA-2-MACROGLOBULIN HOMOLOG"/>
    <property type="match status" value="1"/>
</dbReference>
<dbReference type="Pfam" id="PF21142">
    <property type="entry name" value="A2M_bMG2"/>
    <property type="match status" value="1"/>
</dbReference>
<evidence type="ECO:0000313" key="6">
    <source>
        <dbReference type="EMBL" id="MWV70474.1"/>
    </source>
</evidence>
<evidence type="ECO:0000256" key="3">
    <source>
        <dbReference type="SAM" id="SignalP"/>
    </source>
</evidence>
<organism evidence="7 8">
    <name type="scientific">Helicobacter saguini</name>
    <dbReference type="NCBI Taxonomy" id="1548018"/>
    <lineage>
        <taxon>Bacteria</taxon>
        <taxon>Pseudomonadati</taxon>
        <taxon>Campylobacterota</taxon>
        <taxon>Epsilonproteobacteria</taxon>
        <taxon>Campylobacterales</taxon>
        <taxon>Helicobacteraceae</taxon>
        <taxon>Helicobacter</taxon>
    </lineage>
</organism>